<keyword evidence="1" id="KW-0472">Membrane</keyword>
<proteinExistence type="predicted"/>
<keyword evidence="1" id="KW-0812">Transmembrane</keyword>
<accession>A0A6A4IA98</accession>
<sequence>MKCFFSQLFSSLSLTFHKHVHSATTCLVAISQYYIVYAARCPSHSIRSFNLRSFNPPSFVLCCTLVLPKPKVAFFIFYIFYFVHLFFFGFQFIFILSSSRFFSFTRRLALGFNRVSSSPMTSMRDIPLSLHLQVVVPASISHVSSLV</sequence>
<gene>
    <name evidence="2" type="ORF">BT96DRAFT_315154</name>
</gene>
<reference evidence="2" key="1">
    <citation type="journal article" date="2019" name="Environ. Microbiol.">
        <title>Fungal ecological strategies reflected in gene transcription - a case study of two litter decomposers.</title>
        <authorList>
            <person name="Barbi F."/>
            <person name="Kohler A."/>
            <person name="Barry K."/>
            <person name="Baskaran P."/>
            <person name="Daum C."/>
            <person name="Fauchery L."/>
            <person name="Ihrmark K."/>
            <person name="Kuo A."/>
            <person name="LaButti K."/>
            <person name="Lipzen A."/>
            <person name="Morin E."/>
            <person name="Grigoriev I.V."/>
            <person name="Henrissat B."/>
            <person name="Lindahl B."/>
            <person name="Martin F."/>
        </authorList>
    </citation>
    <scope>NUCLEOTIDE SEQUENCE</scope>
    <source>
        <strain evidence="2">JB14</strain>
    </source>
</reference>
<keyword evidence="1" id="KW-1133">Transmembrane helix</keyword>
<organism evidence="2 3">
    <name type="scientific">Gymnopus androsaceus JB14</name>
    <dbReference type="NCBI Taxonomy" id="1447944"/>
    <lineage>
        <taxon>Eukaryota</taxon>
        <taxon>Fungi</taxon>
        <taxon>Dikarya</taxon>
        <taxon>Basidiomycota</taxon>
        <taxon>Agaricomycotina</taxon>
        <taxon>Agaricomycetes</taxon>
        <taxon>Agaricomycetidae</taxon>
        <taxon>Agaricales</taxon>
        <taxon>Marasmiineae</taxon>
        <taxon>Omphalotaceae</taxon>
        <taxon>Gymnopus</taxon>
    </lineage>
</organism>
<evidence type="ECO:0000313" key="3">
    <source>
        <dbReference type="Proteomes" id="UP000799118"/>
    </source>
</evidence>
<keyword evidence="3" id="KW-1185">Reference proteome</keyword>
<name>A0A6A4IA98_9AGAR</name>
<dbReference type="EMBL" id="ML769407">
    <property type="protein sequence ID" value="KAE9405704.1"/>
    <property type="molecule type" value="Genomic_DNA"/>
</dbReference>
<dbReference type="AlphaFoldDB" id="A0A6A4IA98"/>
<feature type="transmembrane region" description="Helical" evidence="1">
    <location>
        <begin position="75"/>
        <end position="97"/>
    </location>
</feature>
<dbReference type="Proteomes" id="UP000799118">
    <property type="component" value="Unassembled WGS sequence"/>
</dbReference>
<protein>
    <submittedName>
        <fullName evidence="2">Uncharacterized protein</fullName>
    </submittedName>
</protein>
<evidence type="ECO:0000313" key="2">
    <source>
        <dbReference type="EMBL" id="KAE9405704.1"/>
    </source>
</evidence>
<evidence type="ECO:0000256" key="1">
    <source>
        <dbReference type="SAM" id="Phobius"/>
    </source>
</evidence>